<evidence type="ECO:0000256" key="2">
    <source>
        <dbReference type="ARBA" id="ARBA00010278"/>
    </source>
</evidence>
<evidence type="ECO:0000256" key="7">
    <source>
        <dbReference type="ARBA" id="ARBA00023277"/>
    </source>
</evidence>
<dbReference type="AlphaFoldDB" id="A0A2I2GI67"/>
<dbReference type="PANTHER" id="PTHR38050:SF1">
    <property type="entry name" value="FERULOYL ESTERASE C"/>
    <property type="match status" value="1"/>
</dbReference>
<gene>
    <name evidence="12" type="ORF">P170DRAFT_489317</name>
</gene>
<evidence type="ECO:0000313" key="13">
    <source>
        <dbReference type="Proteomes" id="UP000234275"/>
    </source>
</evidence>
<comment type="similarity">
    <text evidence="2 11">Belongs to the faeC family.</text>
</comment>
<dbReference type="GO" id="GO:0005576">
    <property type="term" value="C:extracellular region"/>
    <property type="evidence" value="ECO:0007669"/>
    <property type="project" value="UniProtKB-SubCell"/>
</dbReference>
<dbReference type="ESTHER" id="9euro-a0a2i2gi67">
    <property type="family name" value="FaeC"/>
</dbReference>
<protein>
    <recommendedName>
        <fullName evidence="11">Feruloyl esterase C</fullName>
        <ecNumber evidence="11">3.1.1.73</ecNumber>
    </recommendedName>
    <alternativeName>
        <fullName evidence="11">Ferulic acid esterase C</fullName>
    </alternativeName>
</protein>
<dbReference type="SUPFAM" id="SSF53474">
    <property type="entry name" value="alpha/beta-Hydrolases"/>
    <property type="match status" value="1"/>
</dbReference>
<comment type="caution">
    <text evidence="12">The sequence shown here is derived from an EMBL/GenBank/DDBJ whole genome shotgun (WGS) entry which is preliminary data.</text>
</comment>
<keyword evidence="7 11" id="KW-0119">Carbohydrate metabolism</keyword>
<comment type="catalytic activity">
    <reaction evidence="10 11">
        <text>feruloyl-polysaccharide + H2O = ferulate + polysaccharide.</text>
        <dbReference type="EC" id="3.1.1.73"/>
    </reaction>
</comment>
<dbReference type="VEuPathDB" id="FungiDB:P170DRAFT_489317"/>
<dbReference type="GO" id="GO:0045493">
    <property type="term" value="P:xylan catabolic process"/>
    <property type="evidence" value="ECO:0007669"/>
    <property type="project" value="UniProtKB-UniRule"/>
</dbReference>
<dbReference type="PANTHER" id="PTHR38050">
    <property type="match status" value="1"/>
</dbReference>
<keyword evidence="4 11" id="KW-0858">Xylan degradation</keyword>
<evidence type="ECO:0000256" key="8">
    <source>
        <dbReference type="ARBA" id="ARBA00023326"/>
    </source>
</evidence>
<dbReference type="RefSeq" id="XP_024707878.1">
    <property type="nucleotide sequence ID" value="XM_024853986.1"/>
</dbReference>
<reference evidence="12 13" key="1">
    <citation type="submission" date="2016-12" db="EMBL/GenBank/DDBJ databases">
        <title>The genomes of Aspergillus section Nigri reveals drivers in fungal speciation.</title>
        <authorList>
            <consortium name="DOE Joint Genome Institute"/>
            <person name="Vesth T.C."/>
            <person name="Nybo J."/>
            <person name="Theobald S."/>
            <person name="Brandl J."/>
            <person name="Frisvad J.C."/>
            <person name="Nielsen K.F."/>
            <person name="Lyhne E.K."/>
            <person name="Kogle M.E."/>
            <person name="Kuo A."/>
            <person name="Riley R."/>
            <person name="Clum A."/>
            <person name="Nolan M."/>
            <person name="Lipzen A."/>
            <person name="Salamov A."/>
            <person name="Henrissat B."/>
            <person name="Wiebenga A."/>
            <person name="De Vries R.P."/>
            <person name="Grigoriev I.V."/>
            <person name="Mortensen U.H."/>
            <person name="Andersen M.R."/>
            <person name="Baker S.E."/>
        </authorList>
    </citation>
    <scope>NUCLEOTIDE SEQUENCE [LARGE SCALE GENOMIC DNA]</scope>
    <source>
        <strain evidence="12 13">IBT 23096</strain>
    </source>
</reference>
<dbReference type="GeneID" id="36561687"/>
<comment type="function">
    <text evidence="9 11">Involved in degradation of plant cell walls. Hydrolyzes the feruloyl-arabinose ester bond in arabinoxylans, and the feruloyl-galactose ester bond in pectin. Active against paranitrophenyl-acetate, methyl ferulate and wheat arabinoxylan.</text>
</comment>
<dbReference type="InterPro" id="IPR043595">
    <property type="entry name" value="FaeB/C/D"/>
</dbReference>
<keyword evidence="8 11" id="KW-0624">Polysaccharide degradation</keyword>
<keyword evidence="13" id="KW-1185">Reference proteome</keyword>
<comment type="subcellular location">
    <subcellularLocation>
        <location evidence="1 11">Secreted</location>
    </subcellularLocation>
</comment>
<dbReference type="GO" id="GO:0030600">
    <property type="term" value="F:feruloyl esterase activity"/>
    <property type="evidence" value="ECO:0007669"/>
    <property type="project" value="UniProtKB-UniRule"/>
</dbReference>
<sequence>MPVIHTNQSLSRGCGRAPTLTTGYHKMLVNGEIRRFHTLLPDNYDFNTPYRMIFGFHFLNSDMEEVVTGSWVETGTYAYYGLHRLANNSAIFVAPNGLVRGWPNINGKDIEFVAALTEALEADLCVNTSLVFATGWSYGAGMTFSVGCSLADRFRAGVGIGGAVVSGCEGGKEPFAYMGVHGINDTFLIIEGGRKMRDRWVAVNGCQVPLIVPEPKPGSLTHIKTEYPGCQDHPVWWIAFDGNHTAAPYDGGIGDSATKSFVPPETWSFFTQFG</sequence>
<dbReference type="EMBL" id="MSFO01000002">
    <property type="protein sequence ID" value="PLB52576.1"/>
    <property type="molecule type" value="Genomic_DNA"/>
</dbReference>
<keyword evidence="3 11" id="KW-0964">Secreted</keyword>
<evidence type="ECO:0000256" key="3">
    <source>
        <dbReference type="ARBA" id="ARBA00022525"/>
    </source>
</evidence>
<evidence type="ECO:0000256" key="11">
    <source>
        <dbReference type="RuleBase" id="RU367094"/>
    </source>
</evidence>
<keyword evidence="6 11" id="KW-0378">Hydrolase</keyword>
<keyword evidence="5" id="KW-0732">Signal</keyword>
<dbReference type="EC" id="3.1.1.73" evidence="11"/>
<evidence type="ECO:0000256" key="4">
    <source>
        <dbReference type="ARBA" id="ARBA00022651"/>
    </source>
</evidence>
<dbReference type="InterPro" id="IPR029058">
    <property type="entry name" value="AB_hydrolase_fold"/>
</dbReference>
<dbReference type="STRING" id="1392250.A0A2I2GI67"/>
<name>A0A2I2GI67_9EURO</name>
<evidence type="ECO:0000256" key="1">
    <source>
        <dbReference type="ARBA" id="ARBA00004613"/>
    </source>
</evidence>
<accession>A0A2I2GI67</accession>
<evidence type="ECO:0000256" key="6">
    <source>
        <dbReference type="ARBA" id="ARBA00022801"/>
    </source>
</evidence>
<proteinExistence type="inferred from homology"/>
<dbReference type="Proteomes" id="UP000234275">
    <property type="component" value="Unassembled WGS sequence"/>
</dbReference>
<evidence type="ECO:0000256" key="9">
    <source>
        <dbReference type="ARBA" id="ARBA00025250"/>
    </source>
</evidence>
<dbReference type="Gene3D" id="3.40.50.1820">
    <property type="entry name" value="alpha/beta hydrolase"/>
    <property type="match status" value="1"/>
</dbReference>
<evidence type="ECO:0000256" key="5">
    <source>
        <dbReference type="ARBA" id="ARBA00022729"/>
    </source>
</evidence>
<dbReference type="OrthoDB" id="424610at2759"/>
<evidence type="ECO:0000256" key="10">
    <source>
        <dbReference type="ARBA" id="ARBA00034075"/>
    </source>
</evidence>
<evidence type="ECO:0000313" key="12">
    <source>
        <dbReference type="EMBL" id="PLB52576.1"/>
    </source>
</evidence>
<organism evidence="12 13">
    <name type="scientific">Aspergillus steynii IBT 23096</name>
    <dbReference type="NCBI Taxonomy" id="1392250"/>
    <lineage>
        <taxon>Eukaryota</taxon>
        <taxon>Fungi</taxon>
        <taxon>Dikarya</taxon>
        <taxon>Ascomycota</taxon>
        <taxon>Pezizomycotina</taxon>
        <taxon>Eurotiomycetes</taxon>
        <taxon>Eurotiomycetidae</taxon>
        <taxon>Eurotiales</taxon>
        <taxon>Aspergillaceae</taxon>
        <taxon>Aspergillus</taxon>
        <taxon>Aspergillus subgen. Circumdati</taxon>
    </lineage>
</organism>